<sequence>MQVVSIISTKGGVGKTTTAANLGGLAADAGLRVLLLDLDVQPTLSSYYELAHRAPSGIYELLAFNERDLDRLISRTIIAGLDLVLSNDHRGELSTLLLHAPDGRLRLRHLLPMLAPLYDLVLIDTQGARSVLLEMAVLASNLALSPVTPEILAARELRRGTMQLLEDIAPYRHLGIEPPPLNLLINRVHTVSANARLIQQALRDLFQDHADIRVLDTDVPAIEAYPRAACRVPRAATRGLPVHRVEHRQPPGRVAPSALDTMSALAGELFPEWQDRFVHVSGRPSRPLETGRPHGERT</sequence>
<dbReference type="SUPFAM" id="SSF52540">
    <property type="entry name" value="P-loop containing nucleoside triphosphate hydrolases"/>
    <property type="match status" value="1"/>
</dbReference>
<evidence type="ECO:0000313" key="2">
    <source>
        <dbReference type="EMBL" id="CAE6777949.1"/>
    </source>
</evidence>
<dbReference type="Proteomes" id="UP000835287">
    <property type="component" value="Chromosome"/>
</dbReference>
<gene>
    <name evidence="2" type="ORF">XAC301_23210</name>
</gene>
<dbReference type="Pfam" id="PF13614">
    <property type="entry name" value="AAA_31"/>
    <property type="match status" value="1"/>
</dbReference>
<feature type="domain" description="AAA" evidence="1">
    <location>
        <begin position="1"/>
        <end position="166"/>
    </location>
</feature>
<dbReference type="RefSeq" id="WP_275548004.1">
    <property type="nucleotide sequence ID" value="NZ_HG992338.1"/>
</dbReference>
<accession>A0ABM8RXW3</accession>
<dbReference type="Gene3D" id="3.40.50.300">
    <property type="entry name" value="P-loop containing nucleotide triphosphate hydrolases"/>
    <property type="match status" value="1"/>
</dbReference>
<evidence type="ECO:0000313" key="3">
    <source>
        <dbReference type="Proteomes" id="UP000835287"/>
    </source>
</evidence>
<dbReference type="InterPro" id="IPR025669">
    <property type="entry name" value="AAA_dom"/>
</dbReference>
<proteinExistence type="predicted"/>
<name>A0ABM8RXW3_9XANT</name>
<dbReference type="PANTHER" id="PTHR13696:SF96">
    <property type="entry name" value="COBQ_COBB_MIND_PARA NUCLEOTIDE BINDING DOMAIN-CONTAINING PROTEIN"/>
    <property type="match status" value="1"/>
</dbReference>
<dbReference type="InterPro" id="IPR027417">
    <property type="entry name" value="P-loop_NTPase"/>
</dbReference>
<organism evidence="2 3">
    <name type="scientific">Xanthomonas arboricola pv. corylina</name>
    <dbReference type="NCBI Taxonomy" id="487821"/>
    <lineage>
        <taxon>Bacteria</taxon>
        <taxon>Pseudomonadati</taxon>
        <taxon>Pseudomonadota</taxon>
        <taxon>Gammaproteobacteria</taxon>
        <taxon>Lysobacterales</taxon>
        <taxon>Lysobacteraceae</taxon>
        <taxon>Xanthomonas</taxon>
    </lineage>
</organism>
<reference evidence="2 3" key="1">
    <citation type="submission" date="2021-02" db="EMBL/GenBank/DDBJ databases">
        <authorList>
            <person name="Pothier F. J."/>
        </authorList>
    </citation>
    <scope>NUCLEOTIDE SEQUENCE [LARGE SCALE GENOMIC DNA]</scope>
    <source>
        <strain evidence="2 3">301</strain>
    </source>
</reference>
<dbReference type="PANTHER" id="PTHR13696">
    <property type="entry name" value="P-LOOP CONTAINING NUCLEOSIDE TRIPHOSPHATE HYDROLASE"/>
    <property type="match status" value="1"/>
</dbReference>
<dbReference type="CDD" id="cd02042">
    <property type="entry name" value="ParAB_family"/>
    <property type="match status" value="1"/>
</dbReference>
<keyword evidence="3" id="KW-1185">Reference proteome</keyword>
<protein>
    <recommendedName>
        <fullName evidence="1">AAA domain-containing protein</fullName>
    </recommendedName>
</protein>
<dbReference type="EMBL" id="HG992338">
    <property type="protein sequence ID" value="CAE6777932.1"/>
    <property type="molecule type" value="Genomic_DNA"/>
</dbReference>
<evidence type="ECO:0000259" key="1">
    <source>
        <dbReference type="Pfam" id="PF13614"/>
    </source>
</evidence>
<dbReference type="EMBL" id="HG992338">
    <property type="protein sequence ID" value="CAE6777949.1"/>
    <property type="molecule type" value="Genomic_DNA"/>
</dbReference>
<dbReference type="InterPro" id="IPR050678">
    <property type="entry name" value="DNA_Partitioning_ATPase"/>
</dbReference>